<sequence>MSTIQELLEEFHIEKTEVCEEMEKGVKDFVKFNMTKEAFDFSKNLTILINGFPNFKENYPYLFERYQDLNLQIKWLTLFWLSEREIIFLFEENFVKVFELEFFDIWEKIKLKLISISFCEDRDELKKKIIEALLRNKEIFTSQILVQDDKKYKPSISNWLLIYNRLLGTSPLPRLKIAQFLVSNSNVKKLKPLEKEKFRTLINLYEKLKLSSLTLEGFEEDISVNEEGKIGVIKEGIFYPENEKAIYSYKKAIKDLEDSAKFEKILQPLKQKNNIVEAYPSVLPENSVGTNGIRPIKEEISTKEKILAGYFKGHLEQKVIYNFEREIIDDTKKDSEKIKIILKQALVVPEIEKAIAALKILAQINELPELVKDEKIGQGFIVFLSELGETITVDDLKRLSNSIKYTNLLLQYILKNKLGLSENDSAKIGVQFANILSVFNRDFGKMVYFNADKGEFRWS</sequence>
<organism evidence="1 2">
    <name type="scientific">Candidatus Kuenenbacteria bacterium HGW-Kuenenbacteria-1</name>
    <dbReference type="NCBI Taxonomy" id="2013812"/>
    <lineage>
        <taxon>Bacteria</taxon>
        <taxon>Candidatus Kueneniibacteriota</taxon>
    </lineage>
</organism>
<accession>A0A2N1UMP0</accession>
<protein>
    <submittedName>
        <fullName evidence="1">Uncharacterized protein</fullName>
    </submittedName>
</protein>
<reference evidence="1 2" key="1">
    <citation type="journal article" date="2017" name="ISME J.">
        <title>Potential for microbial H2 and metal transformations associated with novel bacteria and archaea in deep terrestrial subsurface sediments.</title>
        <authorList>
            <person name="Hernsdorf A.W."/>
            <person name="Amano Y."/>
            <person name="Miyakawa K."/>
            <person name="Ise K."/>
            <person name="Suzuki Y."/>
            <person name="Anantharaman K."/>
            <person name="Probst A."/>
            <person name="Burstein D."/>
            <person name="Thomas B.C."/>
            <person name="Banfield J.F."/>
        </authorList>
    </citation>
    <scope>NUCLEOTIDE SEQUENCE [LARGE SCALE GENOMIC DNA]</scope>
    <source>
        <strain evidence="1">HGW-Kuenenbacteria-1</strain>
    </source>
</reference>
<dbReference type="Proteomes" id="UP000233414">
    <property type="component" value="Unassembled WGS sequence"/>
</dbReference>
<proteinExistence type="predicted"/>
<evidence type="ECO:0000313" key="1">
    <source>
        <dbReference type="EMBL" id="PKL72000.1"/>
    </source>
</evidence>
<dbReference type="AlphaFoldDB" id="A0A2N1UMP0"/>
<dbReference type="EMBL" id="PGYQ01000022">
    <property type="protein sequence ID" value="PKL72000.1"/>
    <property type="molecule type" value="Genomic_DNA"/>
</dbReference>
<evidence type="ECO:0000313" key="2">
    <source>
        <dbReference type="Proteomes" id="UP000233414"/>
    </source>
</evidence>
<gene>
    <name evidence="1" type="ORF">CVV26_03375</name>
</gene>
<name>A0A2N1UMP0_9BACT</name>
<comment type="caution">
    <text evidence="1">The sequence shown here is derived from an EMBL/GenBank/DDBJ whole genome shotgun (WGS) entry which is preliminary data.</text>
</comment>